<name>A0A6A6JT76_WESOR</name>
<dbReference type="GeneID" id="54554641"/>
<sequence length="513" mass="57246">MPPADHNPDLKLNPNQYNPKLITQPRFKMGKLIERIDVYEHRRMSPSTLSRAARKEVLMEFLRRMGEPIIPEKRKAAIACDVYRVIQDYHGGVQGRKDGHDSAVSMTGMLNAPTDPNRRSVEPGILGNAEQGAVHSNLGLNVHPAIAKEYAPAVNQDPFTGRSMCRSNETASEEQLGLAEIEYHLERELTAELGRGSQAPGATSPETGDQSMTKEVTEASAHGTSFDPSQDIWPAIDSPAVSRKERDSGVGFCFGPEKTQHQSPHFATVEVLQLRHGAITTLLDTTSATSTTNMIGKDYSVIQDGNSLPTLEVQKNIEEEIKNDMAFHRLNSPYHIHHLCGCRPFMDLAKVRTALIFMKRVIGREMFPHTHNELHYDDETVTTADEEALLAQVKLVNVDDAFPAVSFVFDAHGNHIMSEKAHWLVTVILELRQAFRERKKYREEKEGASKEVGVEKFGCAQIVAAAGDAQMLEYEECMRQLVEEVVDRLQVPISTRTEMREVVKAMVFGVLAV</sequence>
<feature type="region of interest" description="Disordered" evidence="1">
    <location>
        <begin position="193"/>
        <end position="234"/>
    </location>
</feature>
<organism evidence="2 3">
    <name type="scientific">Westerdykella ornata</name>
    <dbReference type="NCBI Taxonomy" id="318751"/>
    <lineage>
        <taxon>Eukaryota</taxon>
        <taxon>Fungi</taxon>
        <taxon>Dikarya</taxon>
        <taxon>Ascomycota</taxon>
        <taxon>Pezizomycotina</taxon>
        <taxon>Dothideomycetes</taxon>
        <taxon>Pleosporomycetidae</taxon>
        <taxon>Pleosporales</taxon>
        <taxon>Sporormiaceae</taxon>
        <taxon>Westerdykella</taxon>
    </lineage>
</organism>
<proteinExistence type="predicted"/>
<evidence type="ECO:0000256" key="1">
    <source>
        <dbReference type="SAM" id="MobiDB-lite"/>
    </source>
</evidence>
<feature type="compositionally biased region" description="Polar residues" evidence="1">
    <location>
        <begin position="200"/>
        <end position="214"/>
    </location>
</feature>
<evidence type="ECO:0000313" key="3">
    <source>
        <dbReference type="Proteomes" id="UP000800097"/>
    </source>
</evidence>
<dbReference type="RefSeq" id="XP_033656587.1">
    <property type="nucleotide sequence ID" value="XM_033801466.1"/>
</dbReference>
<dbReference type="EMBL" id="ML986487">
    <property type="protein sequence ID" value="KAF2279048.1"/>
    <property type="molecule type" value="Genomic_DNA"/>
</dbReference>
<dbReference type="AlphaFoldDB" id="A0A6A6JT76"/>
<evidence type="ECO:0000313" key="2">
    <source>
        <dbReference type="EMBL" id="KAF2279048.1"/>
    </source>
</evidence>
<protein>
    <submittedName>
        <fullName evidence="2">Uncharacterized protein</fullName>
    </submittedName>
</protein>
<reference evidence="2" key="1">
    <citation type="journal article" date="2020" name="Stud. Mycol.">
        <title>101 Dothideomycetes genomes: a test case for predicting lifestyles and emergence of pathogens.</title>
        <authorList>
            <person name="Haridas S."/>
            <person name="Albert R."/>
            <person name="Binder M."/>
            <person name="Bloem J."/>
            <person name="Labutti K."/>
            <person name="Salamov A."/>
            <person name="Andreopoulos B."/>
            <person name="Baker S."/>
            <person name="Barry K."/>
            <person name="Bills G."/>
            <person name="Bluhm B."/>
            <person name="Cannon C."/>
            <person name="Castanera R."/>
            <person name="Culley D."/>
            <person name="Daum C."/>
            <person name="Ezra D."/>
            <person name="Gonzalez J."/>
            <person name="Henrissat B."/>
            <person name="Kuo A."/>
            <person name="Liang C."/>
            <person name="Lipzen A."/>
            <person name="Lutzoni F."/>
            <person name="Magnuson J."/>
            <person name="Mondo S."/>
            <person name="Nolan M."/>
            <person name="Ohm R."/>
            <person name="Pangilinan J."/>
            <person name="Park H.-J."/>
            <person name="Ramirez L."/>
            <person name="Alfaro M."/>
            <person name="Sun H."/>
            <person name="Tritt A."/>
            <person name="Yoshinaga Y."/>
            <person name="Zwiers L.-H."/>
            <person name="Turgeon B."/>
            <person name="Goodwin S."/>
            <person name="Spatafora J."/>
            <person name="Crous P."/>
            <person name="Grigoriev I."/>
        </authorList>
    </citation>
    <scope>NUCLEOTIDE SEQUENCE</scope>
    <source>
        <strain evidence="2">CBS 379.55</strain>
    </source>
</reference>
<accession>A0A6A6JT76</accession>
<dbReference type="Proteomes" id="UP000800097">
    <property type="component" value="Unassembled WGS sequence"/>
</dbReference>
<gene>
    <name evidence="2" type="ORF">EI97DRAFT_465393</name>
</gene>
<keyword evidence="3" id="KW-1185">Reference proteome</keyword>